<keyword evidence="3" id="KW-1185">Reference proteome</keyword>
<feature type="region of interest" description="Disordered" evidence="1">
    <location>
        <begin position="1"/>
        <end position="72"/>
    </location>
</feature>
<dbReference type="Proteomes" id="UP000287033">
    <property type="component" value="Unassembled WGS sequence"/>
</dbReference>
<sequence>MSPRPVAIRMQKTSDEDFLGDRGVWRSVRRPRGGVEEEGEREGGSHRDAHHRSPSAGTGASAKTEAGWGGGR</sequence>
<reference evidence="2 3" key="1">
    <citation type="journal article" date="2018" name="Nat. Ecol. Evol.">
        <title>Shark genomes provide insights into elasmobranch evolution and the origin of vertebrates.</title>
        <authorList>
            <person name="Hara Y"/>
            <person name="Yamaguchi K"/>
            <person name="Onimaru K"/>
            <person name="Kadota M"/>
            <person name="Koyanagi M"/>
            <person name="Keeley SD"/>
            <person name="Tatsumi K"/>
            <person name="Tanaka K"/>
            <person name="Motone F"/>
            <person name="Kageyama Y"/>
            <person name="Nozu R"/>
            <person name="Adachi N"/>
            <person name="Nishimura O"/>
            <person name="Nakagawa R"/>
            <person name="Tanegashima C"/>
            <person name="Kiyatake I"/>
            <person name="Matsumoto R"/>
            <person name="Murakumo K"/>
            <person name="Nishida K"/>
            <person name="Terakita A"/>
            <person name="Kuratani S"/>
            <person name="Sato K"/>
            <person name="Hyodo S Kuraku.S."/>
        </authorList>
    </citation>
    <scope>NUCLEOTIDE SEQUENCE [LARGE SCALE GENOMIC DNA]</scope>
</reference>
<evidence type="ECO:0000313" key="2">
    <source>
        <dbReference type="EMBL" id="GCC44710.1"/>
    </source>
</evidence>
<protein>
    <submittedName>
        <fullName evidence="2">Uncharacterized protein</fullName>
    </submittedName>
</protein>
<evidence type="ECO:0000313" key="3">
    <source>
        <dbReference type="Proteomes" id="UP000287033"/>
    </source>
</evidence>
<evidence type="ECO:0000256" key="1">
    <source>
        <dbReference type="SAM" id="MobiDB-lite"/>
    </source>
</evidence>
<name>A0A401TPV7_CHIPU</name>
<dbReference type="AlphaFoldDB" id="A0A401TPV7"/>
<dbReference type="EMBL" id="BEZZ01148940">
    <property type="protein sequence ID" value="GCC44710.1"/>
    <property type="molecule type" value="Genomic_DNA"/>
</dbReference>
<accession>A0A401TPV7</accession>
<comment type="caution">
    <text evidence="2">The sequence shown here is derived from an EMBL/GenBank/DDBJ whole genome shotgun (WGS) entry which is preliminary data.</text>
</comment>
<feature type="compositionally biased region" description="Basic and acidic residues" evidence="1">
    <location>
        <begin position="12"/>
        <end position="24"/>
    </location>
</feature>
<gene>
    <name evidence="2" type="ORF">chiPu_0029129</name>
</gene>
<proteinExistence type="predicted"/>
<organism evidence="2 3">
    <name type="scientific">Chiloscyllium punctatum</name>
    <name type="common">Brownbanded bambooshark</name>
    <name type="synonym">Hemiscyllium punctatum</name>
    <dbReference type="NCBI Taxonomy" id="137246"/>
    <lineage>
        <taxon>Eukaryota</taxon>
        <taxon>Metazoa</taxon>
        <taxon>Chordata</taxon>
        <taxon>Craniata</taxon>
        <taxon>Vertebrata</taxon>
        <taxon>Chondrichthyes</taxon>
        <taxon>Elasmobranchii</taxon>
        <taxon>Galeomorphii</taxon>
        <taxon>Galeoidea</taxon>
        <taxon>Orectolobiformes</taxon>
        <taxon>Hemiscylliidae</taxon>
        <taxon>Chiloscyllium</taxon>
    </lineage>
</organism>